<name>A0A4R7SRZ2_9BACT</name>
<evidence type="ECO:0000259" key="1">
    <source>
        <dbReference type="Pfam" id="PF11412"/>
    </source>
</evidence>
<evidence type="ECO:0000313" key="3">
    <source>
        <dbReference type="Proteomes" id="UP000295662"/>
    </source>
</evidence>
<evidence type="ECO:0000313" key="2">
    <source>
        <dbReference type="EMBL" id="TDU80938.1"/>
    </source>
</evidence>
<dbReference type="Pfam" id="PF11412">
    <property type="entry name" value="DsbD_N"/>
    <property type="match status" value="1"/>
</dbReference>
<dbReference type="InterPro" id="IPR028250">
    <property type="entry name" value="DsbDN"/>
</dbReference>
<dbReference type="Proteomes" id="UP000295662">
    <property type="component" value="Unassembled WGS sequence"/>
</dbReference>
<proteinExistence type="predicted"/>
<accession>A0A4R7SRZ2</accession>
<organism evidence="2 3">
    <name type="scientific">Prosthecobacter fusiformis</name>
    <dbReference type="NCBI Taxonomy" id="48464"/>
    <lineage>
        <taxon>Bacteria</taxon>
        <taxon>Pseudomonadati</taxon>
        <taxon>Verrucomicrobiota</taxon>
        <taxon>Verrucomicrobiia</taxon>
        <taxon>Verrucomicrobiales</taxon>
        <taxon>Verrucomicrobiaceae</taxon>
        <taxon>Prosthecobacter</taxon>
    </lineage>
</organism>
<feature type="domain" description="Thiol:disulfide interchange protein DsbD N-terminal" evidence="1">
    <location>
        <begin position="52"/>
        <end position="172"/>
    </location>
</feature>
<comment type="caution">
    <text evidence="2">The sequence shown here is derived from an EMBL/GenBank/DDBJ whole genome shotgun (WGS) entry which is preliminary data.</text>
</comment>
<dbReference type="OrthoDB" id="9811036at2"/>
<sequence length="319" mass="35449">MRRIRKRMFMTDPGKVCSVQGSVLNLPGLWTIIILLLASLDTATAQTGLTLQLVPETSAIVPGQPFRVGLFIQHDPGWHTYWRQPGIVGVPTSIAWDLPAGFKAGELEFPEPESVLMFRIKAQGYERDVLLQTVITAPTDVPPGKIISLKGKATWMCCGNTCHPGHQEISLTMPVATEAQPDTQWQPLFEKERSVYARPSTAWTASAEEEGLKVTLILTPGPGARPFTPDEKVIFFTDDGWINSDEPQPQKLSSEGSLTLSLTRADVFLGKVVPEKLNGIVQRDGGWNEKEHWRSLIVTPKLKRHLVKNLDSQQPDEKR</sequence>
<dbReference type="EMBL" id="SOCA01000001">
    <property type="protein sequence ID" value="TDU80938.1"/>
    <property type="molecule type" value="Genomic_DNA"/>
</dbReference>
<dbReference type="AlphaFoldDB" id="A0A4R7SRZ2"/>
<gene>
    <name evidence="2" type="ORF">EI77_00240</name>
</gene>
<keyword evidence="3" id="KW-1185">Reference proteome</keyword>
<reference evidence="2 3" key="1">
    <citation type="submission" date="2019-03" db="EMBL/GenBank/DDBJ databases">
        <title>Genomic Encyclopedia of Archaeal and Bacterial Type Strains, Phase II (KMG-II): from individual species to whole genera.</title>
        <authorList>
            <person name="Goeker M."/>
        </authorList>
    </citation>
    <scope>NUCLEOTIDE SEQUENCE [LARGE SCALE GENOMIC DNA]</scope>
    <source>
        <strain evidence="2 3">ATCC 25309</strain>
    </source>
</reference>
<protein>
    <submittedName>
        <fullName evidence="2">Thiol:disulfide interchange protein DsbD</fullName>
    </submittedName>
</protein>